<sequence length="73" mass="8545">MLEERGYLNGDSKAMKDSLINKLSLLEEKLSDVEFQNFEELIFKTFETIEDEFFELGLLLGSMLGEEIEYENK</sequence>
<gene>
    <name evidence="1" type="ORF">CTM74_07960</name>
</gene>
<name>A0AAD0F209_9FUSO</name>
<dbReference type="EMBL" id="CP024700">
    <property type="protein sequence ID" value="ATV61762.1"/>
    <property type="molecule type" value="Genomic_DNA"/>
</dbReference>
<reference evidence="1 2" key="1">
    <citation type="submission" date="2017-11" db="EMBL/GenBank/DDBJ databases">
        <title>Genome sequencing of Fusobacterium periodonticum KCOM 1263.</title>
        <authorList>
            <person name="Kook J.-K."/>
            <person name="Park S.-N."/>
            <person name="Lim Y.K."/>
        </authorList>
    </citation>
    <scope>NUCLEOTIDE SEQUENCE [LARGE SCALE GENOMIC DNA]</scope>
    <source>
        <strain evidence="1 2">KCOM 1263</strain>
    </source>
</reference>
<evidence type="ECO:0000313" key="1">
    <source>
        <dbReference type="EMBL" id="ATV61762.1"/>
    </source>
</evidence>
<dbReference type="RefSeq" id="WP_099987703.1">
    <property type="nucleotide sequence ID" value="NZ_CP024700.1"/>
</dbReference>
<organism evidence="1 2">
    <name type="scientific">Fusobacterium pseudoperiodonticum</name>
    <dbReference type="NCBI Taxonomy" id="2663009"/>
    <lineage>
        <taxon>Bacteria</taxon>
        <taxon>Fusobacteriati</taxon>
        <taxon>Fusobacteriota</taxon>
        <taxon>Fusobacteriia</taxon>
        <taxon>Fusobacteriales</taxon>
        <taxon>Fusobacteriaceae</taxon>
        <taxon>Fusobacterium</taxon>
    </lineage>
</organism>
<accession>A0AAD0F209</accession>
<evidence type="ECO:0000313" key="2">
    <source>
        <dbReference type="Proteomes" id="UP000228552"/>
    </source>
</evidence>
<protein>
    <submittedName>
        <fullName evidence="1">Uncharacterized protein</fullName>
    </submittedName>
</protein>
<dbReference type="Proteomes" id="UP000228552">
    <property type="component" value="Chromosome"/>
</dbReference>
<proteinExistence type="predicted"/>
<keyword evidence="2" id="KW-1185">Reference proteome</keyword>
<dbReference type="AlphaFoldDB" id="A0AAD0F209"/>